<dbReference type="SMART" id="SM00422">
    <property type="entry name" value="HTH_MERR"/>
    <property type="match status" value="1"/>
</dbReference>
<sequence length="273" mass="31958">MKEIEMKMSEICDLIGISPQGVRLYEKYNAIESFKWHGNGYRYYYFENLGPAIGLRSYRNLDIPIKEAAKLCNGTIPDKIKETLLKREKEILYEIKMKEAHLKCIKDMSLLIDDVLNKYNKFSCCERPAMYYLKCEENNEILKGKEDRKLIRSWSDKFPFVKFCPIIEYKNLTNNVIAKVGLCVKEEFAEFVPGLDNLRVKYYNTRKCIGGVVRVTQDTEDYYSVVEPGLNYLKENNLELDGDILSILIAPTILTSEPEEIIADYHYIWMPFK</sequence>
<gene>
    <name evidence="2" type="ORF">DHW61_02860</name>
</gene>
<dbReference type="SUPFAM" id="SSF46955">
    <property type="entry name" value="Putative DNA-binding domain"/>
    <property type="match status" value="1"/>
</dbReference>
<evidence type="ECO:0000313" key="2">
    <source>
        <dbReference type="EMBL" id="HCL01347.1"/>
    </source>
</evidence>
<feature type="domain" description="HTH merR-type" evidence="1">
    <location>
        <begin position="1"/>
        <end position="17"/>
    </location>
</feature>
<reference evidence="2 3" key="1">
    <citation type="journal article" date="2018" name="Nat. Biotechnol.">
        <title>A standardized bacterial taxonomy based on genome phylogeny substantially revises the tree of life.</title>
        <authorList>
            <person name="Parks D.H."/>
            <person name="Chuvochina M."/>
            <person name="Waite D.W."/>
            <person name="Rinke C."/>
            <person name="Skarshewski A."/>
            <person name="Chaumeil P.A."/>
            <person name="Hugenholtz P."/>
        </authorList>
    </citation>
    <scope>NUCLEOTIDE SEQUENCE [LARGE SCALE GENOMIC DNA]</scope>
    <source>
        <strain evidence="2">UBA11728</strain>
    </source>
</reference>
<dbReference type="PROSITE" id="PS50937">
    <property type="entry name" value="HTH_MERR_2"/>
    <property type="match status" value="1"/>
</dbReference>
<dbReference type="EMBL" id="DPVV01000103">
    <property type="protein sequence ID" value="HCL01347.1"/>
    <property type="molecule type" value="Genomic_DNA"/>
</dbReference>
<evidence type="ECO:0000259" key="1">
    <source>
        <dbReference type="PROSITE" id="PS50937"/>
    </source>
</evidence>
<dbReference type="InterPro" id="IPR000551">
    <property type="entry name" value="MerR-type_HTH_dom"/>
</dbReference>
<evidence type="ECO:0000313" key="3">
    <source>
        <dbReference type="Proteomes" id="UP000262969"/>
    </source>
</evidence>
<dbReference type="GO" id="GO:0006355">
    <property type="term" value="P:regulation of DNA-templated transcription"/>
    <property type="evidence" value="ECO:0007669"/>
    <property type="project" value="InterPro"/>
</dbReference>
<dbReference type="InterPro" id="IPR009061">
    <property type="entry name" value="DNA-bd_dom_put_sf"/>
</dbReference>
<accession>A0A3D2X3S5</accession>
<protein>
    <recommendedName>
        <fullName evidence="1">HTH merR-type domain-containing protein</fullName>
    </recommendedName>
</protein>
<organism evidence="2 3">
    <name type="scientific">Lachnoclostridium phytofermentans</name>
    <dbReference type="NCBI Taxonomy" id="66219"/>
    <lineage>
        <taxon>Bacteria</taxon>
        <taxon>Bacillati</taxon>
        <taxon>Bacillota</taxon>
        <taxon>Clostridia</taxon>
        <taxon>Lachnospirales</taxon>
        <taxon>Lachnospiraceae</taxon>
    </lineage>
</organism>
<proteinExistence type="predicted"/>
<dbReference type="GO" id="GO:0003677">
    <property type="term" value="F:DNA binding"/>
    <property type="evidence" value="ECO:0007669"/>
    <property type="project" value="InterPro"/>
</dbReference>
<dbReference type="Proteomes" id="UP000262969">
    <property type="component" value="Unassembled WGS sequence"/>
</dbReference>
<dbReference type="Gene3D" id="1.10.1660.10">
    <property type="match status" value="1"/>
</dbReference>
<dbReference type="AlphaFoldDB" id="A0A3D2X3S5"/>
<dbReference type="CDD" id="cd00592">
    <property type="entry name" value="HTH_MerR-like"/>
    <property type="match status" value="1"/>
</dbReference>
<comment type="caution">
    <text evidence="2">The sequence shown here is derived from an EMBL/GenBank/DDBJ whole genome shotgun (WGS) entry which is preliminary data.</text>
</comment>
<name>A0A3D2X3S5_9FIRM</name>